<dbReference type="GO" id="GO:0004558">
    <property type="term" value="F:alpha-1,4-glucosidase activity"/>
    <property type="evidence" value="ECO:0007669"/>
    <property type="project" value="UniProtKB-EC"/>
</dbReference>
<name>A0A369QQT3_9BACT</name>
<dbReference type="PANTHER" id="PTHR35803:SF2">
    <property type="entry name" value="RETAINING ALPHA-GALACTOSIDASE"/>
    <property type="match status" value="1"/>
</dbReference>
<keyword evidence="2" id="KW-0378">Hydrolase</keyword>
<dbReference type="RefSeq" id="WP_233507642.1">
    <property type="nucleotide sequence ID" value="NZ_QASA01000001.1"/>
</dbReference>
<organism evidence="2 3">
    <name type="scientific">Adhaeribacter pallidiroseus</name>
    <dbReference type="NCBI Taxonomy" id="2072847"/>
    <lineage>
        <taxon>Bacteria</taxon>
        <taxon>Pseudomonadati</taxon>
        <taxon>Bacteroidota</taxon>
        <taxon>Cytophagia</taxon>
        <taxon>Cytophagales</taxon>
        <taxon>Hymenobacteraceae</taxon>
        <taxon>Adhaeribacter</taxon>
    </lineage>
</organism>
<dbReference type="PANTHER" id="PTHR35803">
    <property type="entry name" value="GLUCAN 1,4-ALPHA-GLUCOSIDASE SUSB-RELATED"/>
    <property type="match status" value="1"/>
</dbReference>
<keyword evidence="2" id="KW-0326">Glycosidase</keyword>
<dbReference type="Gene3D" id="2.60.40.1180">
    <property type="entry name" value="Golgi alpha-mannosidase II"/>
    <property type="match status" value="1"/>
</dbReference>
<reference evidence="2 3" key="1">
    <citation type="submission" date="2018-04" db="EMBL/GenBank/DDBJ databases">
        <title>Adhaeribacter sp. HMF7616 genome sequencing and assembly.</title>
        <authorList>
            <person name="Kang H."/>
            <person name="Kang J."/>
            <person name="Cha I."/>
            <person name="Kim H."/>
            <person name="Joh K."/>
        </authorList>
    </citation>
    <scope>NUCLEOTIDE SEQUENCE [LARGE SCALE GENOMIC DNA]</scope>
    <source>
        <strain evidence="2 3">HMF7616</strain>
    </source>
</reference>
<dbReference type="InterPro" id="IPR013780">
    <property type="entry name" value="Glyco_hydro_b"/>
</dbReference>
<accession>A0A369QQT3</accession>
<dbReference type="EC" id="3.2.1.20" evidence="2"/>
<dbReference type="InterPro" id="IPR052720">
    <property type="entry name" value="Glycosyl_hydrolase_97"/>
</dbReference>
<sequence>MTDWTSREFTLKLNFLNSGPYEATICQDGINADRYASDYQLFTKNITRNDSLPIKLAPGGGFLVRLKKE</sequence>
<dbReference type="EMBL" id="QASA01000001">
    <property type="protein sequence ID" value="RDC65199.1"/>
    <property type="molecule type" value="Genomic_DNA"/>
</dbReference>
<protein>
    <submittedName>
        <fullName evidence="2">Alpha-glucosidase</fullName>
        <ecNumber evidence="2">3.2.1.20</ecNumber>
    </submittedName>
</protein>
<proteinExistence type="predicted"/>
<dbReference type="Proteomes" id="UP000253919">
    <property type="component" value="Unassembled WGS sequence"/>
</dbReference>
<evidence type="ECO:0000313" key="3">
    <source>
        <dbReference type="Proteomes" id="UP000253919"/>
    </source>
</evidence>
<keyword evidence="3" id="KW-1185">Reference proteome</keyword>
<comment type="caution">
    <text evidence="2">The sequence shown here is derived from an EMBL/GenBank/DDBJ whole genome shotgun (WGS) entry which is preliminary data.</text>
</comment>
<dbReference type="Pfam" id="PF14509">
    <property type="entry name" value="GH97_C"/>
    <property type="match status" value="1"/>
</dbReference>
<evidence type="ECO:0000313" key="2">
    <source>
        <dbReference type="EMBL" id="RDC65199.1"/>
    </source>
</evidence>
<dbReference type="InterPro" id="IPR029483">
    <property type="entry name" value="GH97_C"/>
</dbReference>
<evidence type="ECO:0000259" key="1">
    <source>
        <dbReference type="Pfam" id="PF14509"/>
    </source>
</evidence>
<feature type="domain" description="Glycosyl-hydrolase 97 C-terminal oligomerisation" evidence="1">
    <location>
        <begin position="1"/>
        <end position="67"/>
    </location>
</feature>
<gene>
    <name evidence="2" type="ORF">AHMF7616_03829</name>
</gene>
<dbReference type="AlphaFoldDB" id="A0A369QQT3"/>